<comment type="caution">
    <text evidence="2">The sequence shown here is derived from an EMBL/GenBank/DDBJ whole genome shotgun (WGS) entry which is preliminary data.</text>
</comment>
<name>A0ABS3STX9_9FLAO</name>
<sequence>MALINIEQLLEKYDNAETSLAEEAQIRAYFAEEDVPAHLESYKLLFQYVSQTKQEQFTKDVPLLPKAFGTKRTKLYQWISVAAVAVLMLGAYFQVNQMNQKTSLNDLSQEQLMAYNQTMEVFNLVSSKLNKGTNHLGALNLVSSKLNEGAENLIHIKEFNKATNRIIKNK</sequence>
<protein>
    <recommendedName>
        <fullName evidence="4">Anti-sigma factor</fullName>
    </recommendedName>
</protein>
<dbReference type="Proteomes" id="UP000681315">
    <property type="component" value="Unassembled WGS sequence"/>
</dbReference>
<evidence type="ECO:0000313" key="2">
    <source>
        <dbReference type="EMBL" id="MBO3098881.1"/>
    </source>
</evidence>
<evidence type="ECO:0000313" key="3">
    <source>
        <dbReference type="Proteomes" id="UP000681315"/>
    </source>
</evidence>
<evidence type="ECO:0008006" key="4">
    <source>
        <dbReference type="Google" id="ProtNLM"/>
    </source>
</evidence>
<dbReference type="RefSeq" id="WP_208234005.1">
    <property type="nucleotide sequence ID" value="NZ_JAGEVG010000012.1"/>
</dbReference>
<proteinExistence type="predicted"/>
<accession>A0ABS3STX9</accession>
<keyword evidence="1" id="KW-0812">Transmembrane</keyword>
<feature type="transmembrane region" description="Helical" evidence="1">
    <location>
        <begin position="75"/>
        <end position="95"/>
    </location>
</feature>
<dbReference type="EMBL" id="JAGEVG010000012">
    <property type="protein sequence ID" value="MBO3098881.1"/>
    <property type="molecule type" value="Genomic_DNA"/>
</dbReference>
<keyword evidence="1" id="KW-0472">Membrane</keyword>
<reference evidence="2 3" key="1">
    <citation type="submission" date="2021-03" db="EMBL/GenBank/DDBJ databases">
        <title>Gelidibacter sp. nov., isolated from costal sediment.</title>
        <authorList>
            <person name="Lun K.-Y."/>
        </authorList>
    </citation>
    <scope>NUCLEOTIDE SEQUENCE [LARGE SCALE GENOMIC DNA]</scope>
    <source>
        <strain evidence="2 3">DF109</strain>
    </source>
</reference>
<organism evidence="2 3">
    <name type="scientific">Gelidibacter pelagius</name>
    <dbReference type="NCBI Taxonomy" id="2819985"/>
    <lineage>
        <taxon>Bacteria</taxon>
        <taxon>Pseudomonadati</taxon>
        <taxon>Bacteroidota</taxon>
        <taxon>Flavobacteriia</taxon>
        <taxon>Flavobacteriales</taxon>
        <taxon>Flavobacteriaceae</taxon>
        <taxon>Gelidibacter</taxon>
    </lineage>
</organism>
<gene>
    <name evidence="2" type="ORF">J4051_11420</name>
</gene>
<keyword evidence="1" id="KW-1133">Transmembrane helix</keyword>
<keyword evidence="3" id="KW-1185">Reference proteome</keyword>
<evidence type="ECO:0000256" key="1">
    <source>
        <dbReference type="SAM" id="Phobius"/>
    </source>
</evidence>